<dbReference type="EMBL" id="VHIQ01000004">
    <property type="protein sequence ID" value="TPV33284.1"/>
    <property type="molecule type" value="Genomic_DNA"/>
</dbReference>
<evidence type="ECO:0000313" key="3">
    <source>
        <dbReference type="EMBL" id="TPV33284.1"/>
    </source>
</evidence>
<dbReference type="OrthoDB" id="9809908at2"/>
<sequence length="335" mass="39678">MKTNKLIFLISLGVSVFFNIPRLNFLYGNRDPFLSNLIEVSIEDTIFRVFSLFCFSVVILKFNLSWNEKINFKYHKWVSSLINLSFFFFWMLFLKLVNLWVYDFDTFSMSTQIINISYLLVMLILIVVSRIIRLTEQSKQNAIEKERLVQQNLQNELSALRNQINPHFLFNSLNSLSLLVMEDQKAARTFINKLSFMFRYMLQSKDQDMVTIKEEVKFLDSYIHLIKQRYRDNFHALIEIKEKLFQHKIPTLALQILMENAVKHNEISNENPLHVEVFDHENYIVVKNKIQVRTGTVESTNTGLSNLNSRFKLLMNKEIEISADDKYFKVKIPIS</sequence>
<gene>
    <name evidence="3" type="ORF">FJ651_09320</name>
</gene>
<feature type="transmembrane region" description="Helical" evidence="1">
    <location>
        <begin position="7"/>
        <end position="25"/>
    </location>
</feature>
<dbReference type="RefSeq" id="WP_140990246.1">
    <property type="nucleotide sequence ID" value="NZ_VHIQ01000004.1"/>
</dbReference>
<organism evidence="3 4">
    <name type="scientific">Paucihalobacter ruber</name>
    <dbReference type="NCBI Taxonomy" id="2567861"/>
    <lineage>
        <taxon>Bacteria</taxon>
        <taxon>Pseudomonadati</taxon>
        <taxon>Bacteroidota</taxon>
        <taxon>Flavobacteriia</taxon>
        <taxon>Flavobacteriales</taxon>
        <taxon>Flavobacteriaceae</taxon>
        <taxon>Paucihalobacter</taxon>
    </lineage>
</organism>
<dbReference type="Pfam" id="PF06580">
    <property type="entry name" value="His_kinase"/>
    <property type="match status" value="1"/>
</dbReference>
<name>A0A506PI88_9FLAO</name>
<keyword evidence="1" id="KW-1133">Transmembrane helix</keyword>
<proteinExistence type="predicted"/>
<dbReference type="InterPro" id="IPR010559">
    <property type="entry name" value="Sig_transdc_His_kin_internal"/>
</dbReference>
<comment type="caution">
    <text evidence="3">The sequence shown here is derived from an EMBL/GenBank/DDBJ whole genome shotgun (WGS) entry which is preliminary data.</text>
</comment>
<dbReference type="GO" id="GO:0016020">
    <property type="term" value="C:membrane"/>
    <property type="evidence" value="ECO:0007669"/>
    <property type="project" value="InterPro"/>
</dbReference>
<accession>A0A506PI88</accession>
<keyword evidence="1" id="KW-0472">Membrane</keyword>
<feature type="transmembrane region" description="Helical" evidence="1">
    <location>
        <begin position="78"/>
        <end position="101"/>
    </location>
</feature>
<dbReference type="AlphaFoldDB" id="A0A506PI88"/>
<feature type="transmembrane region" description="Helical" evidence="1">
    <location>
        <begin position="113"/>
        <end position="132"/>
    </location>
</feature>
<protein>
    <recommendedName>
        <fullName evidence="2">Signal transduction histidine kinase internal region domain-containing protein</fullName>
    </recommendedName>
</protein>
<dbReference type="Proteomes" id="UP000317332">
    <property type="component" value="Unassembled WGS sequence"/>
</dbReference>
<evidence type="ECO:0000313" key="4">
    <source>
        <dbReference type="Proteomes" id="UP000317332"/>
    </source>
</evidence>
<dbReference type="PANTHER" id="PTHR34220">
    <property type="entry name" value="SENSOR HISTIDINE KINASE YPDA"/>
    <property type="match status" value="1"/>
</dbReference>
<evidence type="ECO:0000259" key="2">
    <source>
        <dbReference type="Pfam" id="PF06580"/>
    </source>
</evidence>
<evidence type="ECO:0000256" key="1">
    <source>
        <dbReference type="SAM" id="Phobius"/>
    </source>
</evidence>
<feature type="transmembrane region" description="Helical" evidence="1">
    <location>
        <begin position="45"/>
        <end position="66"/>
    </location>
</feature>
<keyword evidence="4" id="KW-1185">Reference proteome</keyword>
<keyword evidence="1" id="KW-0812">Transmembrane</keyword>
<reference evidence="3 4" key="1">
    <citation type="submission" date="2019-06" db="EMBL/GenBank/DDBJ databases">
        <title>Flavobacteriaceae Paucihalobacterium erythroidium CWB-1, complete genome.</title>
        <authorList>
            <person name="Wu S."/>
        </authorList>
    </citation>
    <scope>NUCLEOTIDE SEQUENCE [LARGE SCALE GENOMIC DNA]</scope>
    <source>
        <strain evidence="3 4">CWB-1</strain>
    </source>
</reference>
<dbReference type="PANTHER" id="PTHR34220:SF7">
    <property type="entry name" value="SENSOR HISTIDINE KINASE YPDA"/>
    <property type="match status" value="1"/>
</dbReference>
<dbReference type="GO" id="GO:0000155">
    <property type="term" value="F:phosphorelay sensor kinase activity"/>
    <property type="evidence" value="ECO:0007669"/>
    <property type="project" value="InterPro"/>
</dbReference>
<dbReference type="InterPro" id="IPR050640">
    <property type="entry name" value="Bact_2-comp_sensor_kinase"/>
</dbReference>
<feature type="domain" description="Signal transduction histidine kinase internal region" evidence="2">
    <location>
        <begin position="156"/>
        <end position="234"/>
    </location>
</feature>